<feature type="binding site" evidence="19">
    <location>
        <begin position="10"/>
        <end position="17"/>
    </location>
    <ligand>
        <name>GTP</name>
        <dbReference type="ChEBI" id="CHEBI:37565"/>
    </ligand>
</feature>
<keyword evidence="10" id="KW-0169">Cobalamin biosynthesis</keyword>
<feature type="active site" description="GMP-histidine intermediate" evidence="18">
    <location>
        <position position="51"/>
    </location>
</feature>
<evidence type="ECO:0000256" key="3">
    <source>
        <dbReference type="ARBA" id="ARBA00001522"/>
    </source>
</evidence>
<dbReference type="PIRSF" id="PIRSF006135">
    <property type="entry name" value="CobU"/>
    <property type="match status" value="1"/>
</dbReference>
<dbReference type="EC" id="2.7.1.156" evidence="8"/>
<proteinExistence type="inferred from homology"/>
<evidence type="ECO:0000256" key="19">
    <source>
        <dbReference type="PIRSR" id="PIRSR006135-2"/>
    </source>
</evidence>
<evidence type="ECO:0000256" key="17">
    <source>
        <dbReference type="ARBA" id="ARBA00030571"/>
    </source>
</evidence>
<dbReference type="GO" id="GO:0005525">
    <property type="term" value="F:GTP binding"/>
    <property type="evidence" value="ECO:0007669"/>
    <property type="project" value="UniProtKB-KW"/>
</dbReference>
<dbReference type="GO" id="GO:0005524">
    <property type="term" value="F:ATP binding"/>
    <property type="evidence" value="ECO:0007669"/>
    <property type="project" value="UniProtKB-KW"/>
</dbReference>
<dbReference type="NCBIfam" id="NF004469">
    <property type="entry name" value="PRK05800.1"/>
    <property type="match status" value="1"/>
</dbReference>
<evidence type="ECO:0000256" key="5">
    <source>
        <dbReference type="ARBA" id="ARBA00004692"/>
    </source>
</evidence>
<dbReference type="PANTHER" id="PTHR34848">
    <property type="match status" value="1"/>
</dbReference>
<dbReference type="PANTHER" id="PTHR34848:SF1">
    <property type="entry name" value="BIFUNCTIONAL ADENOSYLCOBALAMIN BIOSYNTHESIS PROTEIN COBU"/>
    <property type="match status" value="1"/>
</dbReference>
<evidence type="ECO:0000313" key="21">
    <source>
        <dbReference type="Proteomes" id="UP000036503"/>
    </source>
</evidence>
<dbReference type="GO" id="GO:0008820">
    <property type="term" value="F:cobinamide phosphate guanylyltransferase activity"/>
    <property type="evidence" value="ECO:0007669"/>
    <property type="project" value="UniProtKB-EC"/>
</dbReference>
<evidence type="ECO:0000256" key="1">
    <source>
        <dbReference type="ARBA" id="ARBA00000312"/>
    </source>
</evidence>
<dbReference type="UniPathway" id="UPA00148">
    <property type="reaction ID" value="UER00236"/>
</dbReference>
<feature type="binding site" evidence="19">
    <location>
        <position position="63"/>
    </location>
    <ligand>
        <name>GTP</name>
        <dbReference type="ChEBI" id="CHEBI:37565"/>
    </ligand>
</feature>
<keyword evidence="11" id="KW-0808">Transferase</keyword>
<evidence type="ECO:0000256" key="11">
    <source>
        <dbReference type="ARBA" id="ARBA00022679"/>
    </source>
</evidence>
<feature type="binding site" evidence="19">
    <location>
        <begin position="35"/>
        <end position="37"/>
    </location>
    <ligand>
        <name>GTP</name>
        <dbReference type="ChEBI" id="CHEBI:37565"/>
    </ligand>
</feature>
<dbReference type="AlphaFoldDB" id="A0A0J6ZP61"/>
<comment type="catalytic activity">
    <reaction evidence="1">
        <text>adenosylcob(III)inamide + ATP = adenosylcob(III)inamide phosphate + ADP + H(+)</text>
        <dbReference type="Rhea" id="RHEA:15769"/>
        <dbReference type="ChEBI" id="CHEBI:2480"/>
        <dbReference type="ChEBI" id="CHEBI:15378"/>
        <dbReference type="ChEBI" id="CHEBI:30616"/>
        <dbReference type="ChEBI" id="CHEBI:58502"/>
        <dbReference type="ChEBI" id="CHEBI:456216"/>
        <dbReference type="EC" id="2.7.1.156"/>
    </reaction>
</comment>
<dbReference type="SUPFAM" id="SSF52540">
    <property type="entry name" value="P-loop containing nucleoside triphosphate hydrolases"/>
    <property type="match status" value="1"/>
</dbReference>
<evidence type="ECO:0000256" key="2">
    <source>
        <dbReference type="ARBA" id="ARBA00000711"/>
    </source>
</evidence>
<dbReference type="CDD" id="cd00544">
    <property type="entry name" value="CobU"/>
    <property type="match status" value="1"/>
</dbReference>
<keyword evidence="13" id="KW-0418">Kinase</keyword>
<dbReference type="Pfam" id="PF02283">
    <property type="entry name" value="CobU"/>
    <property type="match status" value="1"/>
</dbReference>
<comment type="catalytic activity">
    <reaction evidence="3">
        <text>adenosylcob(III)inamide + GTP = adenosylcob(III)inamide phosphate + GDP + H(+)</text>
        <dbReference type="Rhea" id="RHEA:15765"/>
        <dbReference type="ChEBI" id="CHEBI:2480"/>
        <dbReference type="ChEBI" id="CHEBI:15378"/>
        <dbReference type="ChEBI" id="CHEBI:37565"/>
        <dbReference type="ChEBI" id="CHEBI:58189"/>
        <dbReference type="ChEBI" id="CHEBI:58502"/>
        <dbReference type="EC" id="2.7.1.156"/>
    </reaction>
</comment>
<evidence type="ECO:0000313" key="20">
    <source>
        <dbReference type="EMBL" id="KMO86676.1"/>
    </source>
</evidence>
<dbReference type="GO" id="GO:0009236">
    <property type="term" value="P:cobalamin biosynthetic process"/>
    <property type="evidence" value="ECO:0007669"/>
    <property type="project" value="UniProtKB-UniPathway"/>
</dbReference>
<dbReference type="GO" id="GO:0043752">
    <property type="term" value="F:adenosylcobinamide kinase activity"/>
    <property type="evidence" value="ECO:0007669"/>
    <property type="project" value="UniProtKB-EC"/>
</dbReference>
<accession>A0A0J6ZP61</accession>
<evidence type="ECO:0000256" key="6">
    <source>
        <dbReference type="ARBA" id="ARBA00005159"/>
    </source>
</evidence>
<evidence type="ECO:0000256" key="8">
    <source>
        <dbReference type="ARBA" id="ARBA00012016"/>
    </source>
</evidence>
<dbReference type="EMBL" id="LEKT01000018">
    <property type="protein sequence ID" value="KMO86676.1"/>
    <property type="molecule type" value="Genomic_DNA"/>
</dbReference>
<comment type="pathway">
    <text evidence="6">Cofactor biosynthesis; adenosylcobalamin biosynthesis; adenosylcobalamin from cob(II)yrinate a,c-diamide: step 5/7.</text>
</comment>
<dbReference type="STRING" id="39029.BSR42_11360"/>
<keyword evidence="12 19" id="KW-0547">Nucleotide-binding</keyword>
<dbReference type="EC" id="2.7.7.62" evidence="9"/>
<name>A0A0J6ZP61_9FIRM</name>
<evidence type="ECO:0000256" key="4">
    <source>
        <dbReference type="ARBA" id="ARBA00003889"/>
    </source>
</evidence>
<evidence type="ECO:0000256" key="15">
    <source>
        <dbReference type="ARBA" id="ARBA00023134"/>
    </source>
</evidence>
<comment type="function">
    <text evidence="4">Catalyzes ATP-dependent phosphorylation of adenosylcobinamide and addition of GMP to adenosylcobinamide phosphate.</text>
</comment>
<dbReference type="InterPro" id="IPR003203">
    <property type="entry name" value="CobU/CobP"/>
</dbReference>
<organism evidence="20 21">
    <name type="scientific">Megasphaera cerevisiae DSM 20462</name>
    <dbReference type="NCBI Taxonomy" id="1122219"/>
    <lineage>
        <taxon>Bacteria</taxon>
        <taxon>Bacillati</taxon>
        <taxon>Bacillota</taxon>
        <taxon>Negativicutes</taxon>
        <taxon>Veillonellales</taxon>
        <taxon>Veillonellaceae</taxon>
        <taxon>Megasphaera</taxon>
    </lineage>
</organism>
<feature type="binding site" evidence="19">
    <location>
        <begin position="52"/>
        <end position="55"/>
    </location>
    <ligand>
        <name>GTP</name>
        <dbReference type="ChEBI" id="CHEBI:37565"/>
    </ligand>
</feature>
<dbReference type="Gene3D" id="3.40.50.300">
    <property type="entry name" value="P-loop containing nucleotide triphosphate hydrolases"/>
    <property type="match status" value="1"/>
</dbReference>
<comment type="caution">
    <text evidence="20">The sequence shown here is derived from an EMBL/GenBank/DDBJ whole genome shotgun (WGS) entry which is preliminary data.</text>
</comment>
<evidence type="ECO:0000256" key="16">
    <source>
        <dbReference type="ARBA" id="ARBA00029570"/>
    </source>
</evidence>
<gene>
    <name evidence="20" type="ORF">AB840_07070</name>
</gene>
<protein>
    <recommendedName>
        <fullName evidence="16">Adenosylcobinamide kinase</fullName>
        <ecNumber evidence="8">2.7.1.156</ecNumber>
        <ecNumber evidence="9">2.7.7.62</ecNumber>
    </recommendedName>
    <alternativeName>
        <fullName evidence="17">Adenosylcobinamide-phosphate guanylyltransferase</fullName>
    </alternativeName>
</protein>
<evidence type="ECO:0000256" key="14">
    <source>
        <dbReference type="ARBA" id="ARBA00022840"/>
    </source>
</evidence>
<sequence>MKSKIIIVTGGARSGKSAFAEHYLMTCKGRHAYVATAQILDEEMAERVAAHRCRRPAAWQTFECPAHLPDQLANVLETADAVLVDCLTLYFSNFLFRYEAEIDGVVMSAAEEEMRHIIEAVKQRADKTVVFVTNELGSGIVPMEKISRLYRDIIGCINQYAAAAADEVYLTVCGIPMEIKSRQIMLPMEERQ</sequence>
<evidence type="ECO:0000256" key="12">
    <source>
        <dbReference type="ARBA" id="ARBA00022741"/>
    </source>
</evidence>
<dbReference type="PATRIC" id="fig|1122219.3.peg.926"/>
<evidence type="ECO:0000256" key="13">
    <source>
        <dbReference type="ARBA" id="ARBA00022777"/>
    </source>
</evidence>
<reference evidence="20 21" key="1">
    <citation type="submission" date="2015-06" db="EMBL/GenBank/DDBJ databases">
        <title>Draft genome sequence of beer spoilage bacterium Megasphaera cerevisiae type strain 20462.</title>
        <authorList>
            <person name="Kutumbaka K."/>
            <person name="Pasmowitz J."/>
            <person name="Mategko J."/>
            <person name="Reyes D."/>
            <person name="Friedrich A."/>
            <person name="Han S."/>
            <person name="Martens-Habbena W."/>
            <person name="Neal-McKinney J."/>
            <person name="Janagama H.K."/>
            <person name="Nadala C."/>
            <person name="Samadpour M."/>
        </authorList>
    </citation>
    <scope>NUCLEOTIDE SEQUENCE [LARGE SCALE GENOMIC DNA]</scope>
    <source>
        <strain evidence="20 21">DSM 20462</strain>
    </source>
</reference>
<evidence type="ECO:0000256" key="18">
    <source>
        <dbReference type="PIRSR" id="PIRSR006135-1"/>
    </source>
</evidence>
<keyword evidence="15 19" id="KW-0342">GTP-binding</keyword>
<dbReference type="InParanoid" id="A0A0J6ZP61"/>
<dbReference type="InterPro" id="IPR027417">
    <property type="entry name" value="P-loop_NTPase"/>
</dbReference>
<comment type="similarity">
    <text evidence="7">Belongs to the CobU/CobP family.</text>
</comment>
<dbReference type="Proteomes" id="UP000036503">
    <property type="component" value="Unassembled WGS sequence"/>
</dbReference>
<evidence type="ECO:0000256" key="10">
    <source>
        <dbReference type="ARBA" id="ARBA00022573"/>
    </source>
</evidence>
<evidence type="ECO:0000256" key="7">
    <source>
        <dbReference type="ARBA" id="ARBA00007490"/>
    </source>
</evidence>
<comment type="pathway">
    <text evidence="5">Cofactor biosynthesis; adenosylcobalamin biosynthesis; adenosylcobalamin from cob(II)yrinate a,c-diamide: step 6/7.</text>
</comment>
<comment type="catalytic activity">
    <reaction evidence="2">
        <text>adenosylcob(III)inamide phosphate + GTP + H(+) = adenosylcob(III)inamide-GDP + diphosphate</text>
        <dbReference type="Rhea" id="RHEA:22712"/>
        <dbReference type="ChEBI" id="CHEBI:15378"/>
        <dbReference type="ChEBI" id="CHEBI:33019"/>
        <dbReference type="ChEBI" id="CHEBI:37565"/>
        <dbReference type="ChEBI" id="CHEBI:58502"/>
        <dbReference type="ChEBI" id="CHEBI:60487"/>
        <dbReference type="EC" id="2.7.7.62"/>
    </reaction>
</comment>
<keyword evidence="14" id="KW-0067">ATP-binding</keyword>
<keyword evidence="21" id="KW-1185">Reference proteome</keyword>
<evidence type="ECO:0000256" key="9">
    <source>
        <dbReference type="ARBA" id="ARBA00012523"/>
    </source>
</evidence>
<feature type="binding site" evidence="19">
    <location>
        <position position="85"/>
    </location>
    <ligand>
        <name>GTP</name>
        <dbReference type="ChEBI" id="CHEBI:37565"/>
    </ligand>
</feature>